<gene>
    <name evidence="1" type="ORF">M5K25_005964</name>
</gene>
<reference evidence="1 2" key="1">
    <citation type="journal article" date="2024" name="Plant Biotechnol. J.">
        <title>Dendrobium thyrsiflorum genome and its molecular insights into genes involved in important horticultural traits.</title>
        <authorList>
            <person name="Chen B."/>
            <person name="Wang J.Y."/>
            <person name="Zheng P.J."/>
            <person name="Li K.L."/>
            <person name="Liang Y.M."/>
            <person name="Chen X.F."/>
            <person name="Zhang C."/>
            <person name="Zhao X."/>
            <person name="He X."/>
            <person name="Zhang G.Q."/>
            <person name="Liu Z.J."/>
            <person name="Xu Q."/>
        </authorList>
    </citation>
    <scope>NUCLEOTIDE SEQUENCE [LARGE SCALE GENOMIC DNA]</scope>
    <source>
        <strain evidence="1">GZMU011</strain>
    </source>
</reference>
<sequence length="135" mass="16364">MDLILKTPMKQMIQDSSRRLKESLALPIDDIHETKAKANEIFRCYMHYWNEDEDCILWHVHDEVMKVKLYMASDDLRDVGWRYLKQRFMEDSRHWVPLHFLKGRIREIGRNKEGCVEEIIESSMVDVDYCILYHM</sequence>
<dbReference type="AlphaFoldDB" id="A0ABD0VBP2"/>
<proteinExistence type="predicted"/>
<evidence type="ECO:0000313" key="2">
    <source>
        <dbReference type="Proteomes" id="UP001552299"/>
    </source>
</evidence>
<organism evidence="1 2">
    <name type="scientific">Dendrobium thyrsiflorum</name>
    <name type="common">Pinecone-like raceme dendrobium</name>
    <name type="synonym">Orchid</name>
    <dbReference type="NCBI Taxonomy" id="117978"/>
    <lineage>
        <taxon>Eukaryota</taxon>
        <taxon>Viridiplantae</taxon>
        <taxon>Streptophyta</taxon>
        <taxon>Embryophyta</taxon>
        <taxon>Tracheophyta</taxon>
        <taxon>Spermatophyta</taxon>
        <taxon>Magnoliopsida</taxon>
        <taxon>Liliopsida</taxon>
        <taxon>Asparagales</taxon>
        <taxon>Orchidaceae</taxon>
        <taxon>Epidendroideae</taxon>
        <taxon>Malaxideae</taxon>
        <taxon>Dendrobiinae</taxon>
        <taxon>Dendrobium</taxon>
    </lineage>
</organism>
<protein>
    <submittedName>
        <fullName evidence="1">Uncharacterized protein</fullName>
    </submittedName>
</protein>
<evidence type="ECO:0000313" key="1">
    <source>
        <dbReference type="EMBL" id="KAL0922006.1"/>
    </source>
</evidence>
<keyword evidence="2" id="KW-1185">Reference proteome</keyword>
<accession>A0ABD0VBP2</accession>
<dbReference type="EMBL" id="JANQDX010000006">
    <property type="protein sequence ID" value="KAL0922006.1"/>
    <property type="molecule type" value="Genomic_DNA"/>
</dbReference>
<dbReference type="Proteomes" id="UP001552299">
    <property type="component" value="Unassembled WGS sequence"/>
</dbReference>
<comment type="caution">
    <text evidence="1">The sequence shown here is derived from an EMBL/GenBank/DDBJ whole genome shotgun (WGS) entry which is preliminary data.</text>
</comment>
<name>A0ABD0VBP2_DENTH</name>